<reference evidence="1 2" key="1">
    <citation type="submission" date="2024-01" db="EMBL/GenBank/DDBJ databases">
        <title>Genome assemblies of Stephania.</title>
        <authorList>
            <person name="Yang L."/>
        </authorList>
    </citation>
    <scope>NUCLEOTIDE SEQUENCE [LARGE SCALE GENOMIC DNA]</scope>
    <source>
        <strain evidence="1">QJT</strain>
        <tissue evidence="1">Leaf</tissue>
    </source>
</reference>
<dbReference type="EMBL" id="JBBNAE010000011">
    <property type="protein sequence ID" value="KAK9085686.1"/>
    <property type="molecule type" value="Genomic_DNA"/>
</dbReference>
<accession>A0AAP0E2Z7</accession>
<keyword evidence="2" id="KW-1185">Reference proteome</keyword>
<organism evidence="1 2">
    <name type="scientific">Stephania japonica</name>
    <dbReference type="NCBI Taxonomy" id="461633"/>
    <lineage>
        <taxon>Eukaryota</taxon>
        <taxon>Viridiplantae</taxon>
        <taxon>Streptophyta</taxon>
        <taxon>Embryophyta</taxon>
        <taxon>Tracheophyta</taxon>
        <taxon>Spermatophyta</taxon>
        <taxon>Magnoliopsida</taxon>
        <taxon>Ranunculales</taxon>
        <taxon>Menispermaceae</taxon>
        <taxon>Menispermoideae</taxon>
        <taxon>Cissampelideae</taxon>
        <taxon>Stephania</taxon>
    </lineage>
</organism>
<evidence type="ECO:0000313" key="2">
    <source>
        <dbReference type="Proteomes" id="UP001417504"/>
    </source>
</evidence>
<evidence type="ECO:0000313" key="1">
    <source>
        <dbReference type="EMBL" id="KAK9085686.1"/>
    </source>
</evidence>
<sequence length="65" mass="7229">MGRGAVVDLASCVPSDVPRITHNFAMTRYFAAPSSAIRNGSCGWSFSSISVKYLYLFKKYYCHLS</sequence>
<comment type="caution">
    <text evidence="1">The sequence shown here is derived from an EMBL/GenBank/DDBJ whole genome shotgun (WGS) entry which is preliminary data.</text>
</comment>
<gene>
    <name evidence="1" type="ORF">Sjap_026097</name>
</gene>
<name>A0AAP0E2Z7_9MAGN</name>
<proteinExistence type="predicted"/>
<protein>
    <submittedName>
        <fullName evidence="1">Uncharacterized protein</fullName>
    </submittedName>
</protein>
<dbReference type="Proteomes" id="UP001417504">
    <property type="component" value="Unassembled WGS sequence"/>
</dbReference>
<dbReference type="AlphaFoldDB" id="A0AAP0E2Z7"/>